<proteinExistence type="predicted"/>
<reference evidence="2 3" key="1">
    <citation type="submission" date="2017-07" db="EMBL/GenBank/DDBJ databases">
        <title>Amycolatopsis antarcticus sp. nov., isolated from the surface of an Antarcticus brown macroalga.</title>
        <authorList>
            <person name="Wang J."/>
            <person name="Leiva S."/>
            <person name="Huang J."/>
            <person name="Huang Y."/>
        </authorList>
    </citation>
    <scope>NUCLEOTIDE SEQUENCE [LARGE SCALE GENOMIC DNA]</scope>
    <source>
        <strain evidence="2 3">AU-G6</strain>
    </source>
</reference>
<evidence type="ECO:0000313" key="2">
    <source>
        <dbReference type="EMBL" id="OZM72267.1"/>
    </source>
</evidence>
<dbReference type="InParanoid" id="A0A263D3R7"/>
<dbReference type="PANTHER" id="PTHR36222:SF1">
    <property type="entry name" value="SERINE PROTEASE INHIBITOR RV3364C"/>
    <property type="match status" value="1"/>
</dbReference>
<keyword evidence="3" id="KW-1185">Reference proteome</keyword>
<evidence type="ECO:0000313" key="3">
    <source>
        <dbReference type="Proteomes" id="UP000242444"/>
    </source>
</evidence>
<evidence type="ECO:0000259" key="1">
    <source>
        <dbReference type="SMART" id="SM00960"/>
    </source>
</evidence>
<dbReference type="Gene3D" id="3.30.450.30">
    <property type="entry name" value="Dynein light chain 2a, cytoplasmic"/>
    <property type="match status" value="1"/>
</dbReference>
<dbReference type="EMBL" id="NKYE01000008">
    <property type="protein sequence ID" value="OZM72267.1"/>
    <property type="molecule type" value="Genomic_DNA"/>
</dbReference>
<dbReference type="AlphaFoldDB" id="A0A263D3R7"/>
<sequence>MAEDKGWILDELVRMPAIRTAVVASGDGMLIAHEKGLPRDDAERWAAASAVLQSCARNGMEPVGYPAAGFRRTVVEHEQGYQLVQEAANGAYLVVATGPDADLGVVAVRMQEVTQRLGKELVSPARRATGPQ</sequence>
<dbReference type="SMART" id="SM00960">
    <property type="entry name" value="Robl_LC7"/>
    <property type="match status" value="1"/>
</dbReference>
<feature type="domain" description="Roadblock/LAMTOR2" evidence="1">
    <location>
        <begin position="6"/>
        <end position="97"/>
    </location>
</feature>
<name>A0A263D3R7_9PSEU</name>
<dbReference type="Proteomes" id="UP000242444">
    <property type="component" value="Unassembled WGS sequence"/>
</dbReference>
<protein>
    <submittedName>
        <fullName evidence="2">Dynein regulation protein LC7</fullName>
    </submittedName>
</protein>
<dbReference type="InterPro" id="IPR004942">
    <property type="entry name" value="Roadblock/LAMTOR2_dom"/>
</dbReference>
<gene>
    <name evidence="2" type="ORF">CFN78_14700</name>
</gene>
<dbReference type="InterPro" id="IPR053141">
    <property type="entry name" value="Mycobact_SerProt_Inhib_Rv3364c"/>
</dbReference>
<dbReference type="Pfam" id="PF03259">
    <property type="entry name" value="Robl_LC7"/>
    <property type="match status" value="1"/>
</dbReference>
<organism evidence="2 3">
    <name type="scientific">Amycolatopsis antarctica</name>
    <dbReference type="NCBI Taxonomy" id="1854586"/>
    <lineage>
        <taxon>Bacteria</taxon>
        <taxon>Bacillati</taxon>
        <taxon>Actinomycetota</taxon>
        <taxon>Actinomycetes</taxon>
        <taxon>Pseudonocardiales</taxon>
        <taxon>Pseudonocardiaceae</taxon>
        <taxon>Amycolatopsis</taxon>
    </lineage>
</organism>
<dbReference type="RefSeq" id="WP_094863365.1">
    <property type="nucleotide sequence ID" value="NZ_NKYE01000008.1"/>
</dbReference>
<dbReference type="OrthoDB" id="4568655at2"/>
<dbReference type="PANTHER" id="PTHR36222">
    <property type="entry name" value="SERINE PROTEASE INHIBITOR RV3364C"/>
    <property type="match status" value="1"/>
</dbReference>
<accession>A0A263D3R7</accession>
<dbReference type="SUPFAM" id="SSF103196">
    <property type="entry name" value="Roadblock/LC7 domain"/>
    <property type="match status" value="1"/>
</dbReference>
<comment type="caution">
    <text evidence="2">The sequence shown here is derived from an EMBL/GenBank/DDBJ whole genome shotgun (WGS) entry which is preliminary data.</text>
</comment>